<evidence type="ECO:0000256" key="2">
    <source>
        <dbReference type="ARBA" id="ARBA00020243"/>
    </source>
</evidence>
<evidence type="ECO:0000313" key="5">
    <source>
        <dbReference type="EMBL" id="KAG8234711.1"/>
    </source>
</evidence>
<evidence type="ECO:0000256" key="1">
    <source>
        <dbReference type="ARBA" id="ARBA00006233"/>
    </source>
</evidence>
<evidence type="ECO:0000259" key="4">
    <source>
        <dbReference type="PROSITE" id="PS51729"/>
    </source>
</evidence>
<keyword evidence="6" id="KW-1185">Reference proteome</keyword>
<dbReference type="SUPFAM" id="SSF55729">
    <property type="entry name" value="Acyl-CoA N-acyltransferases (Nat)"/>
    <property type="match status" value="1"/>
</dbReference>
<reference evidence="5" key="2">
    <citation type="submission" date="2017-10" db="EMBL/GenBank/DDBJ databases">
        <title>Ladona fulva Genome sequencing and assembly.</title>
        <authorList>
            <person name="Murali S."/>
            <person name="Richards S."/>
            <person name="Bandaranaike D."/>
            <person name="Bellair M."/>
            <person name="Blankenburg K."/>
            <person name="Chao H."/>
            <person name="Dinh H."/>
            <person name="Doddapaneni H."/>
            <person name="Dugan-Rocha S."/>
            <person name="Elkadiri S."/>
            <person name="Gnanaolivu R."/>
            <person name="Hernandez B."/>
            <person name="Skinner E."/>
            <person name="Javaid M."/>
            <person name="Lee S."/>
            <person name="Li M."/>
            <person name="Ming W."/>
            <person name="Munidasa M."/>
            <person name="Muniz J."/>
            <person name="Nguyen L."/>
            <person name="Hughes D."/>
            <person name="Osuji N."/>
            <person name="Pu L.-L."/>
            <person name="Puazo M."/>
            <person name="Qu C."/>
            <person name="Quiroz J."/>
            <person name="Raj R."/>
            <person name="Weissenberger G."/>
            <person name="Xin Y."/>
            <person name="Zou X."/>
            <person name="Han Y."/>
            <person name="Worley K."/>
            <person name="Muzny D."/>
            <person name="Gibbs R."/>
        </authorList>
    </citation>
    <scope>NUCLEOTIDE SEQUENCE</scope>
    <source>
        <strain evidence="5">Sampled in the wild</strain>
    </source>
</reference>
<comment type="caution">
    <text evidence="5">The sequence shown here is derived from an EMBL/GenBank/DDBJ whole genome shotgun (WGS) entry which is preliminary data.</text>
</comment>
<gene>
    <name evidence="5" type="ORF">J437_LFUL014328</name>
</gene>
<dbReference type="OrthoDB" id="74247at2759"/>
<dbReference type="InterPro" id="IPR045057">
    <property type="entry name" value="Gcn5-rel_NAT"/>
</dbReference>
<organism evidence="5 6">
    <name type="scientific">Ladona fulva</name>
    <name type="common">Scarce chaser dragonfly</name>
    <name type="synonym">Libellula fulva</name>
    <dbReference type="NCBI Taxonomy" id="123851"/>
    <lineage>
        <taxon>Eukaryota</taxon>
        <taxon>Metazoa</taxon>
        <taxon>Ecdysozoa</taxon>
        <taxon>Arthropoda</taxon>
        <taxon>Hexapoda</taxon>
        <taxon>Insecta</taxon>
        <taxon>Pterygota</taxon>
        <taxon>Palaeoptera</taxon>
        <taxon>Odonata</taxon>
        <taxon>Epiprocta</taxon>
        <taxon>Anisoptera</taxon>
        <taxon>Libelluloidea</taxon>
        <taxon>Libellulidae</taxon>
        <taxon>Ladona</taxon>
    </lineage>
</organism>
<dbReference type="Gene3D" id="3.40.630.30">
    <property type="match status" value="1"/>
</dbReference>
<dbReference type="Pfam" id="PF14542">
    <property type="entry name" value="Acetyltransf_CG"/>
    <property type="match status" value="1"/>
</dbReference>
<dbReference type="EMBL" id="KZ308839">
    <property type="protein sequence ID" value="KAG8234711.1"/>
    <property type="molecule type" value="Genomic_DNA"/>
</dbReference>
<evidence type="ECO:0000256" key="3">
    <source>
        <dbReference type="ARBA" id="ARBA00031876"/>
    </source>
</evidence>
<evidence type="ECO:0000313" key="6">
    <source>
        <dbReference type="Proteomes" id="UP000792457"/>
    </source>
</evidence>
<comment type="similarity">
    <text evidence="1">Belongs to the NATD1 family.</text>
</comment>
<dbReference type="PANTHER" id="PTHR31435">
    <property type="entry name" value="PROTEIN NATD1"/>
    <property type="match status" value="1"/>
</dbReference>
<feature type="domain" description="N-acetyltransferase" evidence="4">
    <location>
        <begin position="10"/>
        <end position="98"/>
    </location>
</feature>
<dbReference type="PROSITE" id="PS51729">
    <property type="entry name" value="GNAT_YJDJ"/>
    <property type="match status" value="1"/>
</dbReference>
<dbReference type="InterPro" id="IPR016181">
    <property type="entry name" value="Acyl_CoA_acyltransferase"/>
</dbReference>
<dbReference type="InterPro" id="IPR031165">
    <property type="entry name" value="GNAT_YJDJ"/>
</dbReference>
<accession>A0A8K0P5N1</accession>
<dbReference type="Proteomes" id="UP000792457">
    <property type="component" value="Unassembled WGS sequence"/>
</dbReference>
<sequence>MSNTEKPEVIHNEAQRKFYIKQKEGNATLYYEYLDKETVDLQHTVVADNIRGRGFGDVLAEAALSFATKNKLKVKLSCSFLVHYALKNSCKNKHKIINL</sequence>
<proteinExistence type="inferred from homology"/>
<dbReference type="AlphaFoldDB" id="A0A8K0P5N1"/>
<protein>
    <recommendedName>
        <fullName evidence="2">Protein NATD1</fullName>
    </recommendedName>
    <alternativeName>
        <fullName evidence="3">N-acetyltransferase domain-containing protein 1</fullName>
    </alternativeName>
</protein>
<name>A0A8K0P5N1_LADFU</name>
<dbReference type="PANTHER" id="PTHR31435:SF9">
    <property type="entry name" value="PROTEIN NATD1"/>
    <property type="match status" value="1"/>
</dbReference>
<reference evidence="5" key="1">
    <citation type="submission" date="2013-04" db="EMBL/GenBank/DDBJ databases">
        <authorList>
            <person name="Qu J."/>
            <person name="Murali S.C."/>
            <person name="Bandaranaike D."/>
            <person name="Bellair M."/>
            <person name="Blankenburg K."/>
            <person name="Chao H."/>
            <person name="Dinh H."/>
            <person name="Doddapaneni H."/>
            <person name="Downs B."/>
            <person name="Dugan-Rocha S."/>
            <person name="Elkadiri S."/>
            <person name="Gnanaolivu R.D."/>
            <person name="Hernandez B."/>
            <person name="Javaid M."/>
            <person name="Jayaseelan J.C."/>
            <person name="Lee S."/>
            <person name="Li M."/>
            <person name="Ming W."/>
            <person name="Munidasa M."/>
            <person name="Muniz J."/>
            <person name="Nguyen L."/>
            <person name="Ongeri F."/>
            <person name="Osuji N."/>
            <person name="Pu L.-L."/>
            <person name="Puazo M."/>
            <person name="Qu C."/>
            <person name="Quiroz J."/>
            <person name="Raj R."/>
            <person name="Weissenberger G."/>
            <person name="Xin Y."/>
            <person name="Zou X."/>
            <person name="Han Y."/>
            <person name="Richards S."/>
            <person name="Worley K."/>
            <person name="Muzny D."/>
            <person name="Gibbs R."/>
        </authorList>
    </citation>
    <scope>NUCLEOTIDE SEQUENCE</scope>
    <source>
        <strain evidence="5">Sampled in the wild</strain>
    </source>
</reference>